<dbReference type="RefSeq" id="WP_334489200.1">
    <property type="nucleotide sequence ID" value="NZ_JAZHRV010000001.1"/>
</dbReference>
<dbReference type="EMBL" id="JAZHRV010000001">
    <property type="protein sequence ID" value="MEH2560238.1"/>
    <property type="molecule type" value="Genomic_DNA"/>
</dbReference>
<evidence type="ECO:0000313" key="1">
    <source>
        <dbReference type="EMBL" id="MEH2560238.1"/>
    </source>
</evidence>
<accession>A0ABU8BNU7</accession>
<dbReference type="InterPro" id="IPR011473">
    <property type="entry name" value="DUF1579"/>
</dbReference>
<evidence type="ECO:0000313" key="2">
    <source>
        <dbReference type="Proteomes" id="UP001364224"/>
    </source>
</evidence>
<sequence length="235" mass="26853">MEPRAHACRRRTKRIVRHGNVIVDGDLFRMRNALILLVTVVLAVAAMLSGADRAAAEQNAPSAIARVMVPGPEYDLIRALEGDWSVQQRVWPGPGAEPIALTPMVAERRLIGEAFLQEIMKPAPGSEQEPFARHAYLSFNNVDRRYEYVSLDTRYPRTMYETSFDAERAHRDRIIEVFIEAFTHPGWGTEFVGQAMKQRREIIVEGDRRNVVRQFWTPPGGSEFLAIEYVYVKRQ</sequence>
<reference evidence="1 2" key="1">
    <citation type="submission" date="2024-02" db="EMBL/GenBank/DDBJ databases">
        <title>Adaptive strategies in a cosmopolitan and abundant soil bacterium.</title>
        <authorList>
            <person name="Carini P."/>
        </authorList>
    </citation>
    <scope>NUCLEOTIDE SEQUENCE [LARGE SCALE GENOMIC DNA]</scope>
    <source>
        <strain evidence="1 2">AZCC 1608</strain>
    </source>
</reference>
<gene>
    <name evidence="1" type="ORF">V1286_007767</name>
</gene>
<name>A0ABU8BNU7_9BRAD</name>
<protein>
    <recommendedName>
        <fullName evidence="3">DUF1579 domain-containing protein</fullName>
    </recommendedName>
</protein>
<keyword evidence="2" id="KW-1185">Reference proteome</keyword>
<organism evidence="1 2">
    <name type="scientific">Bradyrhizobium algeriense</name>
    <dbReference type="NCBI Taxonomy" id="634784"/>
    <lineage>
        <taxon>Bacteria</taxon>
        <taxon>Pseudomonadati</taxon>
        <taxon>Pseudomonadota</taxon>
        <taxon>Alphaproteobacteria</taxon>
        <taxon>Hyphomicrobiales</taxon>
        <taxon>Nitrobacteraceae</taxon>
        <taxon>Bradyrhizobium</taxon>
    </lineage>
</organism>
<comment type="caution">
    <text evidence="1">The sequence shown here is derived from an EMBL/GenBank/DDBJ whole genome shotgun (WGS) entry which is preliminary data.</text>
</comment>
<evidence type="ECO:0008006" key="3">
    <source>
        <dbReference type="Google" id="ProtNLM"/>
    </source>
</evidence>
<proteinExistence type="predicted"/>
<dbReference type="Pfam" id="PF07617">
    <property type="entry name" value="DUF1579"/>
    <property type="match status" value="1"/>
</dbReference>
<dbReference type="Proteomes" id="UP001364224">
    <property type="component" value="Unassembled WGS sequence"/>
</dbReference>